<dbReference type="Proteomes" id="UP000002215">
    <property type="component" value="Chromosome"/>
</dbReference>
<dbReference type="GO" id="GO:0005886">
    <property type="term" value="C:plasma membrane"/>
    <property type="evidence" value="ECO:0007669"/>
    <property type="project" value="TreeGrafter"/>
</dbReference>
<evidence type="ECO:0000313" key="6">
    <source>
        <dbReference type="EMBL" id="ACU63532.1"/>
    </source>
</evidence>
<keyword evidence="2 5" id="KW-0812">Transmembrane</keyword>
<proteinExistence type="predicted"/>
<feature type="transmembrane region" description="Helical" evidence="5">
    <location>
        <begin position="172"/>
        <end position="192"/>
    </location>
</feature>
<organism evidence="6 7">
    <name type="scientific">Chitinophaga pinensis (strain ATCC 43595 / DSM 2588 / LMG 13176 / NBRC 15968 / NCIMB 11800 / UQM 2034)</name>
    <dbReference type="NCBI Taxonomy" id="485918"/>
    <lineage>
        <taxon>Bacteria</taxon>
        <taxon>Pseudomonadati</taxon>
        <taxon>Bacteroidota</taxon>
        <taxon>Chitinophagia</taxon>
        <taxon>Chitinophagales</taxon>
        <taxon>Chitinophagaceae</taxon>
        <taxon>Chitinophaga</taxon>
    </lineage>
</organism>
<dbReference type="AlphaFoldDB" id="A0A979GT42"/>
<evidence type="ECO:0000256" key="4">
    <source>
        <dbReference type="ARBA" id="ARBA00023136"/>
    </source>
</evidence>
<dbReference type="GO" id="GO:0022857">
    <property type="term" value="F:transmembrane transporter activity"/>
    <property type="evidence" value="ECO:0007669"/>
    <property type="project" value="InterPro"/>
</dbReference>
<keyword evidence="3 5" id="KW-1133">Transmembrane helix</keyword>
<reference evidence="7" key="1">
    <citation type="submission" date="2009-08" db="EMBL/GenBank/DDBJ databases">
        <title>The complete genome of Chitinophaga pinensis DSM 2588.</title>
        <authorList>
            <consortium name="US DOE Joint Genome Institute (JGI-PGF)"/>
            <person name="Lucas S."/>
            <person name="Copeland A."/>
            <person name="Lapidus A."/>
            <person name="Glavina del Rio T."/>
            <person name="Dalin E."/>
            <person name="Tice H."/>
            <person name="Bruce D."/>
            <person name="Goodwin L."/>
            <person name="Pitluck S."/>
            <person name="Kyrpides N."/>
            <person name="Mavromatis K."/>
            <person name="Ivanova N."/>
            <person name="Mikhailova N."/>
            <person name="Sims D."/>
            <person name="Meinche L."/>
            <person name="Brettin T."/>
            <person name="Detter J.C."/>
            <person name="Han C."/>
            <person name="Larimer F."/>
            <person name="Land M."/>
            <person name="Hauser L."/>
            <person name="Markowitz V."/>
            <person name="Cheng J.-F."/>
            <person name="Hugenholtz P."/>
            <person name="Woyke T."/>
            <person name="Wu D."/>
            <person name="Spring S."/>
            <person name="Klenk H.-P."/>
            <person name="Eisen J.A."/>
        </authorList>
    </citation>
    <scope>NUCLEOTIDE SEQUENCE [LARGE SCALE GENOMIC DNA]</scope>
    <source>
        <strain evidence="7">ATCC 43595 / DSM 2588 / LMG 13176 / NBRC 15968 / NCIMB 11800 / UQM 2034</strain>
    </source>
</reference>
<dbReference type="OrthoDB" id="622032at2"/>
<evidence type="ECO:0000313" key="7">
    <source>
        <dbReference type="Proteomes" id="UP000002215"/>
    </source>
</evidence>
<dbReference type="KEGG" id="cpi:Cpin_6123"/>
<comment type="subcellular location">
    <subcellularLocation>
        <location evidence="1">Membrane</location>
        <topology evidence="1">Multi-pass membrane protein</topology>
    </subcellularLocation>
</comment>
<dbReference type="Gene3D" id="1.20.1250.20">
    <property type="entry name" value="MFS general substrate transporter like domains"/>
    <property type="match status" value="1"/>
</dbReference>
<evidence type="ECO:0000256" key="2">
    <source>
        <dbReference type="ARBA" id="ARBA00022692"/>
    </source>
</evidence>
<feature type="transmembrane region" description="Helical" evidence="5">
    <location>
        <begin position="52"/>
        <end position="72"/>
    </location>
</feature>
<feature type="transmembrane region" description="Helical" evidence="5">
    <location>
        <begin position="308"/>
        <end position="327"/>
    </location>
</feature>
<feature type="transmembrane region" description="Helical" evidence="5">
    <location>
        <begin position="339"/>
        <end position="359"/>
    </location>
</feature>
<sequence length="529" mass="59821">MKPAYFKPWVQDWDWGIRIALLLLLLSSLMQLGVFALTGSYIIAYLGAQPEDISFCLLSTYAGIVASIPMQFRFIRHFEIRNYLATNVILAMLLNWLCVGCQDINLLLFIRFLQGVLTGGICVSTLILIFSRVPSHRAQLMGAAVFYPTILGNIIVAALIAAIFIDLSEWKASYYCLMAIQLLTLLIVITMLQRHSGHRKIPLYQIDWAGFILFAFSLLTLAYTFIYGSKYYWFNDKRICYSSCMAGIGTILFLYRQSLLKRPLIHPGVFKSLYFLTGLCLLGLYYGGKDSINLVYNYAFSTLKWTPLQVATLGFCNIAGVVSFAIFSTRLIMFRKHHFQVFLVTGFSLMALFNLWMWYIMTPDLSFTDLLFPIFIQGAASGLLFVPIIIYILTSAPGFSGTSGIVLAACTRFTATLQSIAGLYNLQLYHNQYFKESFLSSLTADNPTTTSRLNIYQSLYTSKGFSTEQGSYIAKTIIWQNLGQQSQLLTNRAVFMTFALLMLAIAILSLIIPAISKTWNYWSRCYSTK</sequence>
<feature type="transmembrane region" description="Helical" evidence="5">
    <location>
        <begin position="371"/>
        <end position="393"/>
    </location>
</feature>
<reference evidence="6 7" key="2">
    <citation type="journal article" date="2010" name="Stand. Genomic Sci.">
        <title>Complete genome sequence of Chitinophaga pinensis type strain (UQM 2034).</title>
        <authorList>
            <person name="Glavina Del Rio T."/>
            <person name="Abt B."/>
            <person name="Spring S."/>
            <person name="Lapidus A."/>
            <person name="Nolan M."/>
            <person name="Tice H."/>
            <person name="Copeland A."/>
            <person name="Cheng J.F."/>
            <person name="Chen F."/>
            <person name="Bruce D."/>
            <person name="Goodwin L."/>
            <person name="Pitluck S."/>
            <person name="Ivanova N."/>
            <person name="Mavromatis K."/>
            <person name="Mikhailova N."/>
            <person name="Pati A."/>
            <person name="Chen A."/>
            <person name="Palaniappan K."/>
            <person name="Land M."/>
            <person name="Hauser L."/>
            <person name="Chang Y.J."/>
            <person name="Jeffries C.D."/>
            <person name="Chain P."/>
            <person name="Saunders E."/>
            <person name="Detter J.C."/>
            <person name="Brettin T."/>
            <person name="Rohde M."/>
            <person name="Goker M."/>
            <person name="Bristow J."/>
            <person name="Eisen J.A."/>
            <person name="Markowitz V."/>
            <person name="Hugenholtz P."/>
            <person name="Kyrpides N.C."/>
            <person name="Klenk H.P."/>
            <person name="Lucas S."/>
        </authorList>
    </citation>
    <scope>NUCLEOTIDE SEQUENCE [LARGE SCALE GENOMIC DNA]</scope>
    <source>
        <strain evidence="7">ATCC 43595 / DSM 2588 / LMG 13176 / NBRC 15968 / NCIMB 11800 / UQM 2034</strain>
    </source>
</reference>
<evidence type="ECO:0000256" key="1">
    <source>
        <dbReference type="ARBA" id="ARBA00004141"/>
    </source>
</evidence>
<protein>
    <recommendedName>
        <fullName evidence="8">MFS transporter</fullName>
    </recommendedName>
</protein>
<dbReference type="InterPro" id="IPR036259">
    <property type="entry name" value="MFS_trans_sf"/>
</dbReference>
<evidence type="ECO:0000256" key="5">
    <source>
        <dbReference type="SAM" id="Phobius"/>
    </source>
</evidence>
<feature type="transmembrane region" description="Helical" evidence="5">
    <location>
        <begin position="21"/>
        <end position="46"/>
    </location>
</feature>
<feature type="transmembrane region" description="Helical" evidence="5">
    <location>
        <begin position="268"/>
        <end position="288"/>
    </location>
</feature>
<dbReference type="RefSeq" id="WP_012793697.1">
    <property type="nucleotide sequence ID" value="NC_013132.1"/>
</dbReference>
<evidence type="ECO:0008006" key="8">
    <source>
        <dbReference type="Google" id="ProtNLM"/>
    </source>
</evidence>
<dbReference type="Pfam" id="PF07690">
    <property type="entry name" value="MFS_1"/>
    <property type="match status" value="1"/>
</dbReference>
<evidence type="ECO:0000256" key="3">
    <source>
        <dbReference type="ARBA" id="ARBA00022989"/>
    </source>
</evidence>
<feature type="transmembrane region" description="Helical" evidence="5">
    <location>
        <begin position="239"/>
        <end position="256"/>
    </location>
</feature>
<feature type="transmembrane region" description="Helical" evidence="5">
    <location>
        <begin position="493"/>
        <end position="515"/>
    </location>
</feature>
<feature type="transmembrane region" description="Helical" evidence="5">
    <location>
        <begin position="116"/>
        <end position="133"/>
    </location>
</feature>
<dbReference type="SUPFAM" id="SSF103473">
    <property type="entry name" value="MFS general substrate transporter"/>
    <property type="match status" value="1"/>
</dbReference>
<dbReference type="PANTHER" id="PTHR23501:SF5">
    <property type="entry name" value="TRANSPORT PROTEIN"/>
    <property type="match status" value="1"/>
</dbReference>
<dbReference type="EMBL" id="CP001699">
    <property type="protein sequence ID" value="ACU63532.1"/>
    <property type="molecule type" value="Genomic_DNA"/>
</dbReference>
<dbReference type="PANTHER" id="PTHR23501">
    <property type="entry name" value="MAJOR FACILITATOR SUPERFAMILY"/>
    <property type="match status" value="1"/>
</dbReference>
<keyword evidence="4 5" id="KW-0472">Membrane</keyword>
<feature type="transmembrane region" description="Helical" evidence="5">
    <location>
        <begin position="204"/>
        <end position="227"/>
    </location>
</feature>
<accession>A0A979GT42</accession>
<name>A0A979GT42_CHIPD</name>
<gene>
    <name evidence="6" type="ordered locus">Cpin_6123</name>
</gene>
<dbReference type="InterPro" id="IPR011701">
    <property type="entry name" value="MFS"/>
</dbReference>
<feature type="transmembrane region" description="Helical" evidence="5">
    <location>
        <begin position="84"/>
        <end position="110"/>
    </location>
</feature>
<feature type="transmembrane region" description="Helical" evidence="5">
    <location>
        <begin position="145"/>
        <end position="166"/>
    </location>
</feature>